<reference evidence="1 2" key="1">
    <citation type="submission" date="2013-08" db="EMBL/GenBank/DDBJ databases">
        <authorList>
            <person name="Huang J."/>
            <person name="Wang G."/>
        </authorList>
    </citation>
    <scope>NUCLEOTIDE SEQUENCE [LARGE SCALE GENOMIC DNA]</scope>
    <source>
        <strain evidence="1 2">BH030004</strain>
    </source>
</reference>
<name>A0A0A5FXL3_9BACI</name>
<gene>
    <name evidence="1" type="ORF">N783_14480</name>
</gene>
<comment type="caution">
    <text evidence="1">The sequence shown here is derived from an EMBL/GenBank/DDBJ whole genome shotgun (WGS) entry which is preliminary data.</text>
</comment>
<accession>A0A0A5FXL3</accession>
<proteinExistence type="predicted"/>
<dbReference type="EMBL" id="AVPF01000039">
    <property type="protein sequence ID" value="KGX85546.1"/>
    <property type="molecule type" value="Genomic_DNA"/>
</dbReference>
<evidence type="ECO:0000313" key="1">
    <source>
        <dbReference type="EMBL" id="KGX85546.1"/>
    </source>
</evidence>
<sequence length="29" mass="3586">MEERDLNFSSKKEHQISMRFDAQFICFTF</sequence>
<evidence type="ECO:0000313" key="2">
    <source>
        <dbReference type="Proteomes" id="UP000030403"/>
    </source>
</evidence>
<dbReference type="AlphaFoldDB" id="A0A0A5FXL3"/>
<dbReference type="Proteomes" id="UP000030403">
    <property type="component" value="Unassembled WGS sequence"/>
</dbReference>
<organism evidence="1 2">
    <name type="scientific">Pontibacillus marinus BH030004 = DSM 16465</name>
    <dbReference type="NCBI Taxonomy" id="1385511"/>
    <lineage>
        <taxon>Bacteria</taxon>
        <taxon>Bacillati</taxon>
        <taxon>Bacillota</taxon>
        <taxon>Bacilli</taxon>
        <taxon>Bacillales</taxon>
        <taxon>Bacillaceae</taxon>
        <taxon>Pontibacillus</taxon>
    </lineage>
</organism>
<protein>
    <submittedName>
        <fullName evidence="1">Uncharacterized protein</fullName>
    </submittedName>
</protein>
<keyword evidence="2" id="KW-1185">Reference proteome</keyword>